<keyword evidence="2" id="KW-1185">Reference proteome</keyword>
<name>A0A918CBV7_9DEIO</name>
<sequence>MARRLSMPLAKLTLAEAVVVLSAQRNDEAILIQSGVGSNVTRDRFQQGWLWAGSWQLGTVHRIQAARHWNL</sequence>
<accession>A0A918CBV7</accession>
<comment type="caution">
    <text evidence="1">The sequence shown here is derived from an EMBL/GenBank/DDBJ whole genome shotgun (WGS) entry which is preliminary data.</text>
</comment>
<evidence type="ECO:0000313" key="2">
    <source>
        <dbReference type="Proteomes" id="UP000603865"/>
    </source>
</evidence>
<organism evidence="1 2">
    <name type="scientific">Deinococcus ruber</name>
    <dbReference type="NCBI Taxonomy" id="1848197"/>
    <lineage>
        <taxon>Bacteria</taxon>
        <taxon>Thermotogati</taxon>
        <taxon>Deinococcota</taxon>
        <taxon>Deinococci</taxon>
        <taxon>Deinococcales</taxon>
        <taxon>Deinococcaceae</taxon>
        <taxon>Deinococcus</taxon>
    </lineage>
</organism>
<gene>
    <name evidence="1" type="ORF">GCM10008957_30080</name>
</gene>
<evidence type="ECO:0000313" key="1">
    <source>
        <dbReference type="EMBL" id="GGR15324.1"/>
    </source>
</evidence>
<reference evidence="1" key="2">
    <citation type="submission" date="2020-09" db="EMBL/GenBank/DDBJ databases">
        <authorList>
            <person name="Sun Q."/>
            <person name="Ohkuma M."/>
        </authorList>
    </citation>
    <scope>NUCLEOTIDE SEQUENCE</scope>
    <source>
        <strain evidence="1">JCM 31311</strain>
    </source>
</reference>
<protein>
    <submittedName>
        <fullName evidence="1">Uncharacterized protein</fullName>
    </submittedName>
</protein>
<dbReference type="Proteomes" id="UP000603865">
    <property type="component" value="Unassembled WGS sequence"/>
</dbReference>
<reference evidence="1" key="1">
    <citation type="journal article" date="2014" name="Int. J. Syst. Evol. Microbiol.">
        <title>Complete genome sequence of Corynebacterium casei LMG S-19264T (=DSM 44701T), isolated from a smear-ripened cheese.</title>
        <authorList>
            <consortium name="US DOE Joint Genome Institute (JGI-PGF)"/>
            <person name="Walter F."/>
            <person name="Albersmeier A."/>
            <person name="Kalinowski J."/>
            <person name="Ruckert C."/>
        </authorList>
    </citation>
    <scope>NUCLEOTIDE SEQUENCE</scope>
    <source>
        <strain evidence="1">JCM 31311</strain>
    </source>
</reference>
<dbReference type="EMBL" id="BMQL01000018">
    <property type="protein sequence ID" value="GGR15324.1"/>
    <property type="molecule type" value="Genomic_DNA"/>
</dbReference>
<proteinExistence type="predicted"/>
<dbReference type="AlphaFoldDB" id="A0A918CBV7"/>